<evidence type="ECO:0000313" key="2">
    <source>
        <dbReference type="EMBL" id="OWQ94874.1"/>
    </source>
</evidence>
<dbReference type="RefSeq" id="WP_088443098.1">
    <property type="nucleotide sequence ID" value="NZ_BMMC01000030.1"/>
</dbReference>
<organism evidence="2 3">
    <name type="scientific">Sphingopyxis bauzanensis</name>
    <dbReference type="NCBI Taxonomy" id="651663"/>
    <lineage>
        <taxon>Bacteria</taxon>
        <taxon>Pseudomonadati</taxon>
        <taxon>Pseudomonadota</taxon>
        <taxon>Alphaproteobacteria</taxon>
        <taxon>Sphingomonadales</taxon>
        <taxon>Sphingomonadaceae</taxon>
        <taxon>Sphingopyxis</taxon>
    </lineage>
</organism>
<dbReference type="AlphaFoldDB" id="A0A246JPU2"/>
<dbReference type="OrthoDB" id="7596165at2"/>
<evidence type="ECO:0000313" key="3">
    <source>
        <dbReference type="Proteomes" id="UP000197361"/>
    </source>
</evidence>
<sequence length="104" mass="11920">MVEPNDPQEGMAFNERHFARGLFDRFDAARASRNRDALRLILTEIEIFDVEGTIDRLFDPPPSVAGDRAPPPKPGFIHDDNSPWRRPSIPPVTGRHAVRQRRHE</sequence>
<proteinExistence type="predicted"/>
<accession>A0A246JPU2</accession>
<keyword evidence="3" id="KW-1185">Reference proteome</keyword>
<evidence type="ECO:0000256" key="1">
    <source>
        <dbReference type="SAM" id="MobiDB-lite"/>
    </source>
</evidence>
<gene>
    <name evidence="2" type="ORF">CDQ92_17680</name>
</gene>
<feature type="region of interest" description="Disordered" evidence="1">
    <location>
        <begin position="59"/>
        <end position="104"/>
    </location>
</feature>
<dbReference type="EMBL" id="NISK01000004">
    <property type="protein sequence ID" value="OWQ94874.1"/>
    <property type="molecule type" value="Genomic_DNA"/>
</dbReference>
<reference evidence="2 3" key="1">
    <citation type="journal article" date="2010" name="Int. J. Syst. Evol. Microbiol.">
        <title>Sphingopyxis bauzanensis sp. nov., a psychrophilic bacterium isolated from soil.</title>
        <authorList>
            <person name="Zhang D.C."/>
            <person name="Liu H.C."/>
            <person name="Xin Y.H."/>
            <person name="Zhou Y.G."/>
            <person name="Schinner F."/>
            <person name="Margesin R."/>
        </authorList>
    </citation>
    <scope>NUCLEOTIDE SEQUENCE [LARGE SCALE GENOMIC DNA]</scope>
    <source>
        <strain evidence="2 3">DSM 22271</strain>
    </source>
</reference>
<protein>
    <submittedName>
        <fullName evidence="2">Uncharacterized protein</fullName>
    </submittedName>
</protein>
<name>A0A246JPU2_9SPHN</name>
<comment type="caution">
    <text evidence="2">The sequence shown here is derived from an EMBL/GenBank/DDBJ whole genome shotgun (WGS) entry which is preliminary data.</text>
</comment>
<feature type="compositionally biased region" description="Pro residues" evidence="1">
    <location>
        <begin position="59"/>
        <end position="74"/>
    </location>
</feature>
<dbReference type="Proteomes" id="UP000197361">
    <property type="component" value="Unassembled WGS sequence"/>
</dbReference>